<reference evidence="1" key="1">
    <citation type="submission" date="2022-07" db="EMBL/GenBank/DDBJ databases">
        <title>Phylogenomic reconstructions and comparative analyses of Kickxellomycotina fungi.</title>
        <authorList>
            <person name="Reynolds N.K."/>
            <person name="Stajich J.E."/>
            <person name="Barry K."/>
            <person name="Grigoriev I.V."/>
            <person name="Crous P."/>
            <person name="Smith M.E."/>
        </authorList>
    </citation>
    <scope>NUCLEOTIDE SEQUENCE</scope>
    <source>
        <strain evidence="1">Benny 63K</strain>
    </source>
</reference>
<organism evidence="1 2">
    <name type="scientific">Kickxella alabastrina</name>
    <dbReference type="NCBI Taxonomy" id="61397"/>
    <lineage>
        <taxon>Eukaryota</taxon>
        <taxon>Fungi</taxon>
        <taxon>Fungi incertae sedis</taxon>
        <taxon>Zoopagomycota</taxon>
        <taxon>Kickxellomycotina</taxon>
        <taxon>Kickxellomycetes</taxon>
        <taxon>Kickxellales</taxon>
        <taxon>Kickxellaceae</taxon>
        <taxon>Kickxella</taxon>
    </lineage>
</organism>
<evidence type="ECO:0000313" key="1">
    <source>
        <dbReference type="EMBL" id="KAJ1898744.1"/>
    </source>
</evidence>
<evidence type="ECO:0000313" key="2">
    <source>
        <dbReference type="Proteomes" id="UP001150581"/>
    </source>
</evidence>
<gene>
    <name evidence="1" type="ORF">LPJ66_002556</name>
</gene>
<comment type="caution">
    <text evidence="1">The sequence shown here is derived from an EMBL/GenBank/DDBJ whole genome shotgun (WGS) entry which is preliminary data.</text>
</comment>
<protein>
    <submittedName>
        <fullName evidence="1">Uncharacterized protein</fullName>
    </submittedName>
</protein>
<sequence length="554" mass="60396">MVFHSPYPAIAELPTQDLPSFVFEYADKYSLFGRNPELVALSEGSVSLTFAELHQTASRFASGLINNLKLQRGDIILVLLPNTVYYASIVLGAQMAGLVCTTANPEYTEGEVAHVMGICKPKAVITVAANVALVQGSFLVSGVVVPRERILTLDGGPEDNFTVILSDQPYEQMRITTQKEAQETPAFIVLSSGTTGLSKGVVLSHSNVIANMLQNTIVEEYDSRVCLANITVKNRTLISCLPCFHIYGLVTMLLYSVAKGHHQVVMPKYDLELFCQLVAKHKTASAHLVPPIIIQLAKNPIVNNYDLSSLVYILSGAAPLTKETQSEIQRRLGCHVMQAYGMSEASPVTHRGPTDGVPVGSVGYLLPSMQCKIIDDHGNELGVGEAGEICTRGSNIMLGYLNDPQATAQTIDKDGFIHSGDIGYVNSRGCYFISDRKKELIKYKTFQIAPAEIEGILVAHPAVLDAAVIPVFDHVQETEVPKAFVVIRPGLMHTGIADEVKVWLASRVVHYKILRGGVEVIGVIPKTASGKILRRVLKEREIAKLKQQSLWPKL</sequence>
<keyword evidence="2" id="KW-1185">Reference proteome</keyword>
<name>A0ACC1IQ55_9FUNG</name>
<accession>A0ACC1IQ55</accession>
<dbReference type="EMBL" id="JANBPG010000212">
    <property type="protein sequence ID" value="KAJ1898744.1"/>
    <property type="molecule type" value="Genomic_DNA"/>
</dbReference>
<proteinExistence type="predicted"/>
<dbReference type="Proteomes" id="UP001150581">
    <property type="component" value="Unassembled WGS sequence"/>
</dbReference>